<proteinExistence type="predicted"/>
<keyword evidence="2" id="KW-1185">Reference proteome</keyword>
<organism evidence="1 2">
    <name type="scientific">Rubus argutus</name>
    <name type="common">Southern blackberry</name>
    <dbReference type="NCBI Taxonomy" id="59490"/>
    <lineage>
        <taxon>Eukaryota</taxon>
        <taxon>Viridiplantae</taxon>
        <taxon>Streptophyta</taxon>
        <taxon>Embryophyta</taxon>
        <taxon>Tracheophyta</taxon>
        <taxon>Spermatophyta</taxon>
        <taxon>Magnoliopsida</taxon>
        <taxon>eudicotyledons</taxon>
        <taxon>Gunneridae</taxon>
        <taxon>Pentapetalae</taxon>
        <taxon>rosids</taxon>
        <taxon>fabids</taxon>
        <taxon>Rosales</taxon>
        <taxon>Rosaceae</taxon>
        <taxon>Rosoideae</taxon>
        <taxon>Rosoideae incertae sedis</taxon>
        <taxon>Rubus</taxon>
    </lineage>
</organism>
<sequence>MYCAIEKNVMTESQFKYRANSVMVDKVGLAELVEQKMKEKLPRIAKAKARDIYNGLKLVSEYMAMNESSDYSEQLKRISKNMSDGVLTKKNLRDAFMRQYEDQEQPSTDGGYSLDFLLGFSDDGN</sequence>
<evidence type="ECO:0000313" key="1">
    <source>
        <dbReference type="EMBL" id="KAK9944172.1"/>
    </source>
</evidence>
<name>A0AAW1Y5P5_RUBAR</name>
<comment type="caution">
    <text evidence="1">The sequence shown here is derived from an EMBL/GenBank/DDBJ whole genome shotgun (WGS) entry which is preliminary data.</text>
</comment>
<reference evidence="1 2" key="1">
    <citation type="journal article" date="2023" name="G3 (Bethesda)">
        <title>A chromosome-length genome assembly and annotation of blackberry (Rubus argutus, cv. 'Hillquist').</title>
        <authorList>
            <person name="Bruna T."/>
            <person name="Aryal R."/>
            <person name="Dudchenko O."/>
            <person name="Sargent D.J."/>
            <person name="Mead D."/>
            <person name="Buti M."/>
            <person name="Cavallini A."/>
            <person name="Hytonen T."/>
            <person name="Andres J."/>
            <person name="Pham M."/>
            <person name="Weisz D."/>
            <person name="Mascagni F."/>
            <person name="Usai G."/>
            <person name="Natali L."/>
            <person name="Bassil N."/>
            <person name="Fernandez G.E."/>
            <person name="Lomsadze A."/>
            <person name="Armour M."/>
            <person name="Olukolu B."/>
            <person name="Poorten T."/>
            <person name="Britton C."/>
            <person name="Davik J."/>
            <person name="Ashrafi H."/>
            <person name="Aiden E.L."/>
            <person name="Borodovsky M."/>
            <person name="Worthington M."/>
        </authorList>
    </citation>
    <scope>NUCLEOTIDE SEQUENCE [LARGE SCALE GENOMIC DNA]</scope>
    <source>
        <strain evidence="1">PI 553951</strain>
    </source>
</reference>
<gene>
    <name evidence="1" type="ORF">M0R45_009750</name>
</gene>
<dbReference type="EMBL" id="JBEDUW010000002">
    <property type="protein sequence ID" value="KAK9944172.1"/>
    <property type="molecule type" value="Genomic_DNA"/>
</dbReference>
<dbReference type="AlphaFoldDB" id="A0AAW1Y5P5"/>
<dbReference type="Proteomes" id="UP001457282">
    <property type="component" value="Unassembled WGS sequence"/>
</dbReference>
<accession>A0AAW1Y5P5</accession>
<evidence type="ECO:0000313" key="2">
    <source>
        <dbReference type="Proteomes" id="UP001457282"/>
    </source>
</evidence>
<protein>
    <submittedName>
        <fullName evidence="1">Uncharacterized protein</fullName>
    </submittedName>
</protein>